<evidence type="ECO:0000256" key="4">
    <source>
        <dbReference type="ARBA" id="ARBA00022833"/>
    </source>
</evidence>
<evidence type="ECO:0000259" key="6">
    <source>
        <dbReference type="Pfam" id="PF05699"/>
    </source>
</evidence>
<organism evidence="8 9">
    <name type="scientific">Didymodactylos carnosus</name>
    <dbReference type="NCBI Taxonomy" id="1234261"/>
    <lineage>
        <taxon>Eukaryota</taxon>
        <taxon>Metazoa</taxon>
        <taxon>Spiralia</taxon>
        <taxon>Gnathifera</taxon>
        <taxon>Rotifera</taxon>
        <taxon>Eurotatoria</taxon>
        <taxon>Bdelloidea</taxon>
        <taxon>Philodinida</taxon>
        <taxon>Philodinidae</taxon>
        <taxon>Didymodactylos</taxon>
    </lineage>
</organism>
<keyword evidence="4" id="KW-0862">Zinc</keyword>
<dbReference type="PANTHER" id="PTHR46481">
    <property type="entry name" value="ZINC FINGER BED DOMAIN-CONTAINING PROTEIN 4"/>
    <property type="match status" value="1"/>
</dbReference>
<evidence type="ECO:0000256" key="5">
    <source>
        <dbReference type="ARBA" id="ARBA00023242"/>
    </source>
</evidence>
<dbReference type="Proteomes" id="UP000682733">
    <property type="component" value="Unassembled WGS sequence"/>
</dbReference>
<evidence type="ECO:0000313" key="8">
    <source>
        <dbReference type="EMBL" id="CAF3938368.1"/>
    </source>
</evidence>
<evidence type="ECO:0000313" key="9">
    <source>
        <dbReference type="Proteomes" id="UP000682733"/>
    </source>
</evidence>
<dbReference type="InterPro" id="IPR008906">
    <property type="entry name" value="HATC_C_dom"/>
</dbReference>
<dbReference type="InterPro" id="IPR052035">
    <property type="entry name" value="ZnF_BED_domain_contain"/>
</dbReference>
<feature type="non-terminal residue" evidence="8">
    <location>
        <position position="1"/>
    </location>
</feature>
<keyword evidence="5" id="KW-0539">Nucleus</keyword>
<dbReference type="EMBL" id="CAJNOK010011514">
    <property type="protein sequence ID" value="CAF1141925.1"/>
    <property type="molecule type" value="Genomic_DNA"/>
</dbReference>
<proteinExistence type="predicted"/>
<dbReference type="SUPFAM" id="SSF53098">
    <property type="entry name" value="Ribonuclease H-like"/>
    <property type="match status" value="1"/>
</dbReference>
<accession>A0A8S2M874</accession>
<dbReference type="EMBL" id="CAJOBA010026918">
    <property type="protein sequence ID" value="CAF3938368.1"/>
    <property type="molecule type" value="Genomic_DNA"/>
</dbReference>
<comment type="caution">
    <text evidence="8">The sequence shown here is derived from an EMBL/GenBank/DDBJ whole genome shotgun (WGS) entry which is preliminary data.</text>
</comment>
<evidence type="ECO:0000256" key="3">
    <source>
        <dbReference type="ARBA" id="ARBA00022771"/>
    </source>
</evidence>
<dbReference type="SUPFAM" id="SSF140996">
    <property type="entry name" value="Hermes dimerisation domain"/>
    <property type="match status" value="1"/>
</dbReference>
<dbReference type="Pfam" id="PF05699">
    <property type="entry name" value="Dimer_Tnp_hAT"/>
    <property type="match status" value="1"/>
</dbReference>
<name>A0A8S2M874_9BILA</name>
<comment type="subcellular location">
    <subcellularLocation>
        <location evidence="1">Nucleus</location>
    </subcellularLocation>
</comment>
<dbReference type="GO" id="GO:0008270">
    <property type="term" value="F:zinc ion binding"/>
    <property type="evidence" value="ECO:0007669"/>
    <property type="project" value="UniProtKB-KW"/>
</dbReference>
<dbReference type="GO" id="GO:0046983">
    <property type="term" value="F:protein dimerization activity"/>
    <property type="evidence" value="ECO:0007669"/>
    <property type="project" value="InterPro"/>
</dbReference>
<dbReference type="AlphaFoldDB" id="A0A8S2M874"/>
<evidence type="ECO:0000256" key="1">
    <source>
        <dbReference type="ARBA" id="ARBA00004123"/>
    </source>
</evidence>
<reference evidence="8" key="1">
    <citation type="submission" date="2021-02" db="EMBL/GenBank/DDBJ databases">
        <authorList>
            <person name="Nowell W R."/>
        </authorList>
    </citation>
    <scope>NUCLEOTIDE SEQUENCE</scope>
</reference>
<dbReference type="InterPro" id="IPR012337">
    <property type="entry name" value="RNaseH-like_sf"/>
</dbReference>
<protein>
    <recommendedName>
        <fullName evidence="6">HAT C-terminal dimerisation domain-containing protein</fullName>
    </recommendedName>
</protein>
<feature type="domain" description="HAT C-terminal dimerisation" evidence="6">
    <location>
        <begin position="508"/>
        <end position="562"/>
    </location>
</feature>
<dbReference type="PANTHER" id="PTHR46481:SF10">
    <property type="entry name" value="ZINC FINGER BED DOMAIN-CONTAINING PROTEIN 39"/>
    <property type="match status" value="1"/>
</dbReference>
<keyword evidence="3" id="KW-0863">Zinc-finger</keyword>
<evidence type="ECO:0000256" key="2">
    <source>
        <dbReference type="ARBA" id="ARBA00022723"/>
    </source>
</evidence>
<dbReference type="GO" id="GO:0005634">
    <property type="term" value="C:nucleus"/>
    <property type="evidence" value="ECO:0007669"/>
    <property type="project" value="UniProtKB-SubCell"/>
</dbReference>
<sequence length="569" mass="64915">AISNSIIQDLIVDMGMPLNIVERTGFKNFMNKLDPKYSIISRRTITRDKIPKMYDAMLKKLKVICNNAEDVSVTLDLWSDRRLRSYMGVTLHTIIDKQNKSYLLSFLPLAGRHTGENLISEFEKILQFYSIQKKLVKLVTDNASNMIKAFDKLILPGFEEYFKEENEEVEYNGDSGSDKINDDLNEAIDEALMTIDFKRIPCFAHTLQLVVNDGIKNSAAVKSSLTKIAKIAKFSHTSTVFAERLEILKATIPSNTNIRWNSQFHTITKVVQIDIDKLNIILYELNKSQLMLTQRDKIIIDEFISLFYLFNEATIQTQAENSPTISLVGPCLLSILNDLEHEQGKLIYTKSLCKALIDSLKTRFFGFYEMLSFDMSEYVNKKATTADHYKDSIFLISPILDGRFKMHWLEESNIEDTEKERVIRKIKNLVCDTCIELNVVKKNEGNAAVPKLTGGVTSNSVKRKQLFPHLSNLSSSKKLKAEITTTSVSQEIENFMRETGMQSSLIFEKSNIYPGLSKLARKLLCVPATSAPIERIFSQSGFLIRRERARFTKNNLSQLALLKCNRSLL</sequence>
<gene>
    <name evidence="7" type="ORF">OVA965_LOCUS21169</name>
    <name evidence="8" type="ORF">TMI583_LOCUS21754</name>
</gene>
<evidence type="ECO:0000313" key="7">
    <source>
        <dbReference type="EMBL" id="CAF1141925.1"/>
    </source>
</evidence>
<keyword evidence="2" id="KW-0479">Metal-binding</keyword>
<dbReference type="Proteomes" id="UP000677228">
    <property type="component" value="Unassembled WGS sequence"/>
</dbReference>